<sequence>MVCKQNGWAAPDKYNMHPVNSKSLLFHWMVLTVFLFNLSAEERKHFQQGREEKCEESDVLTDLEELVEVDSVGFNFEITRTYEHSCPNQVVGNDPVSVIDPITEQSSLVIQPLPSYPDHDQCLDRSQNMGIGNTILRAWGSHFHLDRTS</sequence>
<dbReference type="AlphaFoldDB" id="A0A9D4CJ89"/>
<evidence type="ECO:0000256" key="1">
    <source>
        <dbReference type="SAM" id="Phobius"/>
    </source>
</evidence>
<name>A0A9D4CJ89_DREPO</name>
<organism evidence="2 3">
    <name type="scientific">Dreissena polymorpha</name>
    <name type="common">Zebra mussel</name>
    <name type="synonym">Mytilus polymorpha</name>
    <dbReference type="NCBI Taxonomy" id="45954"/>
    <lineage>
        <taxon>Eukaryota</taxon>
        <taxon>Metazoa</taxon>
        <taxon>Spiralia</taxon>
        <taxon>Lophotrochozoa</taxon>
        <taxon>Mollusca</taxon>
        <taxon>Bivalvia</taxon>
        <taxon>Autobranchia</taxon>
        <taxon>Heteroconchia</taxon>
        <taxon>Euheterodonta</taxon>
        <taxon>Imparidentia</taxon>
        <taxon>Neoheterodontei</taxon>
        <taxon>Myida</taxon>
        <taxon>Dreissenoidea</taxon>
        <taxon>Dreissenidae</taxon>
        <taxon>Dreissena</taxon>
    </lineage>
</organism>
<keyword evidence="3" id="KW-1185">Reference proteome</keyword>
<gene>
    <name evidence="2" type="ORF">DPMN_052196</name>
</gene>
<dbReference type="EMBL" id="JAIWYP010000012">
    <property type="protein sequence ID" value="KAH3726334.1"/>
    <property type="molecule type" value="Genomic_DNA"/>
</dbReference>
<keyword evidence="1" id="KW-0812">Transmembrane</keyword>
<comment type="caution">
    <text evidence="2">The sequence shown here is derived from an EMBL/GenBank/DDBJ whole genome shotgun (WGS) entry which is preliminary data.</text>
</comment>
<accession>A0A9D4CJ89</accession>
<evidence type="ECO:0000313" key="2">
    <source>
        <dbReference type="EMBL" id="KAH3726334.1"/>
    </source>
</evidence>
<proteinExistence type="predicted"/>
<keyword evidence="1" id="KW-0472">Membrane</keyword>
<reference evidence="2" key="2">
    <citation type="submission" date="2020-11" db="EMBL/GenBank/DDBJ databases">
        <authorList>
            <person name="McCartney M.A."/>
            <person name="Auch B."/>
            <person name="Kono T."/>
            <person name="Mallez S."/>
            <person name="Becker A."/>
            <person name="Gohl D.M."/>
            <person name="Silverstein K.A.T."/>
            <person name="Koren S."/>
            <person name="Bechman K.B."/>
            <person name="Herman A."/>
            <person name="Abrahante J.E."/>
            <person name="Garbe J."/>
        </authorList>
    </citation>
    <scope>NUCLEOTIDE SEQUENCE</scope>
    <source>
        <strain evidence="2">Duluth1</strain>
        <tissue evidence="2">Whole animal</tissue>
    </source>
</reference>
<feature type="transmembrane region" description="Helical" evidence="1">
    <location>
        <begin position="24"/>
        <end position="40"/>
    </location>
</feature>
<evidence type="ECO:0000313" key="3">
    <source>
        <dbReference type="Proteomes" id="UP000828390"/>
    </source>
</evidence>
<keyword evidence="1" id="KW-1133">Transmembrane helix</keyword>
<protein>
    <submittedName>
        <fullName evidence="2">Uncharacterized protein</fullName>
    </submittedName>
</protein>
<dbReference type="Proteomes" id="UP000828390">
    <property type="component" value="Unassembled WGS sequence"/>
</dbReference>
<reference evidence="2" key="1">
    <citation type="journal article" date="2019" name="bioRxiv">
        <title>The Genome of the Zebra Mussel, Dreissena polymorpha: A Resource for Invasive Species Research.</title>
        <authorList>
            <person name="McCartney M.A."/>
            <person name="Auch B."/>
            <person name="Kono T."/>
            <person name="Mallez S."/>
            <person name="Zhang Y."/>
            <person name="Obille A."/>
            <person name="Becker A."/>
            <person name="Abrahante J.E."/>
            <person name="Garbe J."/>
            <person name="Badalamenti J.P."/>
            <person name="Herman A."/>
            <person name="Mangelson H."/>
            <person name="Liachko I."/>
            <person name="Sullivan S."/>
            <person name="Sone E.D."/>
            <person name="Koren S."/>
            <person name="Silverstein K.A.T."/>
            <person name="Beckman K.B."/>
            <person name="Gohl D.M."/>
        </authorList>
    </citation>
    <scope>NUCLEOTIDE SEQUENCE</scope>
    <source>
        <strain evidence="2">Duluth1</strain>
        <tissue evidence="2">Whole animal</tissue>
    </source>
</reference>